<dbReference type="InterPro" id="IPR052043">
    <property type="entry name" value="PolySaccharide_Degr_Enz"/>
</dbReference>
<comment type="caution">
    <text evidence="2">The sequence shown here is derived from an EMBL/GenBank/DDBJ whole genome shotgun (WGS) entry which is preliminary data.</text>
</comment>
<proteinExistence type="predicted"/>
<accession>A0ABV6DTC9</accession>
<dbReference type="Proteomes" id="UP001589776">
    <property type="component" value="Unassembled WGS sequence"/>
</dbReference>
<gene>
    <name evidence="2" type="ORF">ACFFK0_25680</name>
</gene>
<dbReference type="PANTHER" id="PTHR33886:SF8">
    <property type="entry name" value="UNSATURATED RHAMNOGALACTURONAN HYDROLASE (EUROFUNG)"/>
    <property type="match status" value="1"/>
</dbReference>
<dbReference type="PANTHER" id="PTHR33886">
    <property type="entry name" value="UNSATURATED RHAMNOGALACTURONAN HYDROLASE (EUROFUNG)"/>
    <property type="match status" value="1"/>
</dbReference>
<evidence type="ECO:0000313" key="2">
    <source>
        <dbReference type="EMBL" id="MFC0215793.1"/>
    </source>
</evidence>
<dbReference type="InterPro" id="IPR012341">
    <property type="entry name" value="6hp_glycosidase-like_sf"/>
</dbReference>
<reference evidence="2 3" key="1">
    <citation type="submission" date="2024-09" db="EMBL/GenBank/DDBJ databases">
        <authorList>
            <person name="Sun Q."/>
            <person name="Mori K."/>
        </authorList>
    </citation>
    <scope>NUCLEOTIDE SEQUENCE [LARGE SCALE GENOMIC DNA]</scope>
    <source>
        <strain evidence="2 3">CCM 7759</strain>
    </source>
</reference>
<keyword evidence="3" id="KW-1185">Reference proteome</keyword>
<dbReference type="InterPro" id="IPR010905">
    <property type="entry name" value="Glyco_hydro_88"/>
</dbReference>
<evidence type="ECO:0000313" key="3">
    <source>
        <dbReference type="Proteomes" id="UP001589776"/>
    </source>
</evidence>
<name>A0ABV6DTC9_9BACL</name>
<protein>
    <submittedName>
        <fullName evidence="2">Glycoside hydrolase family 105 protein</fullName>
    </submittedName>
</protein>
<dbReference type="InterPro" id="IPR008928">
    <property type="entry name" value="6-hairpin_glycosidase_sf"/>
</dbReference>
<organism evidence="2 3">
    <name type="scientific">Paenibacillus chartarius</name>
    <dbReference type="NCBI Taxonomy" id="747481"/>
    <lineage>
        <taxon>Bacteria</taxon>
        <taxon>Bacillati</taxon>
        <taxon>Bacillota</taxon>
        <taxon>Bacilli</taxon>
        <taxon>Bacillales</taxon>
        <taxon>Paenibacillaceae</taxon>
        <taxon>Paenibacillus</taxon>
    </lineage>
</organism>
<dbReference type="RefSeq" id="WP_377473327.1">
    <property type="nucleotide sequence ID" value="NZ_JBHLWN010000103.1"/>
</dbReference>
<dbReference type="GO" id="GO:0016787">
    <property type="term" value="F:hydrolase activity"/>
    <property type="evidence" value="ECO:0007669"/>
    <property type="project" value="UniProtKB-KW"/>
</dbReference>
<dbReference type="EMBL" id="JBHLWN010000103">
    <property type="protein sequence ID" value="MFC0215793.1"/>
    <property type="molecule type" value="Genomic_DNA"/>
</dbReference>
<dbReference type="SUPFAM" id="SSF48208">
    <property type="entry name" value="Six-hairpin glycosidases"/>
    <property type="match status" value="1"/>
</dbReference>
<dbReference type="Gene3D" id="1.50.10.10">
    <property type="match status" value="1"/>
</dbReference>
<dbReference type="Pfam" id="PF07470">
    <property type="entry name" value="Glyco_hydro_88"/>
    <property type="match status" value="1"/>
</dbReference>
<sequence length="379" mass="42982">MEANRLSDPLLWAGQFMDRYRQAEPGFNLTRRWHYENGCFLRALEACYQQTGQARYVDYIRSIMDLYVQEDGSIRTYVLEDYNLDQINQGKLLFLLLEKTGEAKFLQAIELLMTQLKGHPRTEEGGFWHKKVYPFQMWLDGLYMASPFMAQYGKLTGERIWFDTAAEQLILVERKTRDPKSGLLHHGWDAAGEQGWADPHTGRSPHVWSRAMGWYAMALVDSLEHFPVDHPKRGLLAGLMERLAGALDRVQDTRTGLWPQVLDQPDREGNYLESSGTAMFAYALAKGKRLGYLSGGAGETARKGYEGLLRHMVKEDEDGQLHLTQCNAVAGLGGTPYRDGSFEYYIGEPIIQDDAKAVSPFILAGLEIAVNSSTKELQR</sequence>
<evidence type="ECO:0000256" key="1">
    <source>
        <dbReference type="ARBA" id="ARBA00022801"/>
    </source>
</evidence>
<keyword evidence="1 2" id="KW-0378">Hydrolase</keyword>